<dbReference type="Ensembl" id="ENSCSAVT00000001130.1">
    <property type="protein sequence ID" value="ENSCSAVP00000001118.1"/>
    <property type="gene ID" value="ENSCSAVG00000000623.1"/>
</dbReference>
<dbReference type="InterPro" id="IPR024881">
    <property type="entry name" value="Tip"/>
</dbReference>
<name>H2Y720_CIOSA</name>
<dbReference type="AlphaFoldDB" id="H2Y720"/>
<dbReference type="HOGENOM" id="CLU_1543499_0_0_1"/>
<reference evidence="2" key="1">
    <citation type="submission" date="2003-08" db="EMBL/GenBank/DDBJ databases">
        <authorList>
            <person name="Birren B."/>
            <person name="Nusbaum C."/>
            <person name="Abebe A."/>
            <person name="Abouelleil A."/>
            <person name="Adekoya E."/>
            <person name="Ait-zahra M."/>
            <person name="Allen N."/>
            <person name="Allen T."/>
            <person name="An P."/>
            <person name="Anderson M."/>
            <person name="Anderson S."/>
            <person name="Arachchi H."/>
            <person name="Armbruster J."/>
            <person name="Bachantsang P."/>
            <person name="Baldwin J."/>
            <person name="Barry A."/>
            <person name="Bayul T."/>
            <person name="Blitshsteyn B."/>
            <person name="Bloom T."/>
            <person name="Blye J."/>
            <person name="Boguslavskiy L."/>
            <person name="Borowsky M."/>
            <person name="Boukhgalter B."/>
            <person name="Brunache A."/>
            <person name="Butler J."/>
            <person name="Calixte N."/>
            <person name="Calvo S."/>
            <person name="Camarata J."/>
            <person name="Campo K."/>
            <person name="Chang J."/>
            <person name="Cheshatsang Y."/>
            <person name="Citroen M."/>
            <person name="Collymore A."/>
            <person name="Considine T."/>
            <person name="Cook A."/>
            <person name="Cooke P."/>
            <person name="Corum B."/>
            <person name="Cuomo C."/>
            <person name="David R."/>
            <person name="Dawoe T."/>
            <person name="Degray S."/>
            <person name="Dodge S."/>
            <person name="Dooley K."/>
            <person name="Dorje P."/>
            <person name="Dorjee K."/>
            <person name="Dorris L."/>
            <person name="Duffey N."/>
            <person name="Dupes A."/>
            <person name="Elkins T."/>
            <person name="Engels R."/>
            <person name="Erickson J."/>
            <person name="Farina A."/>
            <person name="Faro S."/>
            <person name="Ferreira P."/>
            <person name="Fischer H."/>
            <person name="Fitzgerald M."/>
            <person name="Foley K."/>
            <person name="Gage D."/>
            <person name="Galagan J."/>
            <person name="Gearin G."/>
            <person name="Gnerre S."/>
            <person name="Gnirke A."/>
            <person name="Goyette A."/>
            <person name="Graham J."/>
            <person name="Grandbois E."/>
            <person name="Gyaltsen K."/>
            <person name="Hafez N."/>
            <person name="Hagopian D."/>
            <person name="Hagos B."/>
            <person name="Hall J."/>
            <person name="Hatcher B."/>
            <person name="Heller A."/>
            <person name="Higgins H."/>
            <person name="Honan T."/>
            <person name="Horn A."/>
            <person name="Houde N."/>
            <person name="Hughes L."/>
            <person name="Hulme W."/>
            <person name="Husby E."/>
            <person name="Iliev I."/>
            <person name="Jaffe D."/>
            <person name="Jones C."/>
            <person name="Kamal M."/>
            <person name="Kamat A."/>
            <person name="Kamvysselis M."/>
            <person name="Karlsson E."/>
            <person name="Kells C."/>
            <person name="Kieu A."/>
            <person name="Kisner P."/>
            <person name="Kodira C."/>
            <person name="Kulbokas E."/>
            <person name="Labutti K."/>
            <person name="Lama D."/>
            <person name="Landers T."/>
            <person name="Leger J."/>
            <person name="Levine S."/>
            <person name="Lewis D."/>
            <person name="Lewis T."/>
            <person name="Lindblad-toh K."/>
            <person name="Liu X."/>
            <person name="Lokyitsang T."/>
            <person name="Lokyitsang Y."/>
            <person name="Lucien O."/>
            <person name="Lui A."/>
            <person name="Ma L.J."/>
            <person name="Mabbitt R."/>
            <person name="Macdonald J."/>
            <person name="Maclean C."/>
            <person name="Major J."/>
            <person name="Manning J."/>
            <person name="Marabella R."/>
            <person name="Maru K."/>
            <person name="Matthews C."/>
            <person name="Mauceli E."/>
            <person name="Mccarthy M."/>
            <person name="Mcdonough S."/>
            <person name="Mcghee T."/>
            <person name="Meldrim J."/>
            <person name="Meneus L."/>
            <person name="Mesirov J."/>
            <person name="Mihalev A."/>
            <person name="Mihova T."/>
            <person name="Mikkelsen T."/>
            <person name="Mlenga V."/>
            <person name="Moru K."/>
            <person name="Mozes J."/>
            <person name="Mulrain L."/>
            <person name="Munson G."/>
            <person name="Naylor J."/>
            <person name="Newes C."/>
            <person name="Nguyen C."/>
            <person name="Nguyen N."/>
            <person name="Nguyen T."/>
            <person name="Nicol R."/>
            <person name="Nielsen C."/>
            <person name="Nizzari M."/>
            <person name="Norbu C."/>
            <person name="Norbu N."/>
            <person name="O'donnell P."/>
            <person name="Okoawo O."/>
            <person name="O'leary S."/>
            <person name="Omotosho B."/>
            <person name="O'neill K."/>
            <person name="Osman S."/>
            <person name="Parker S."/>
            <person name="Perrin D."/>
            <person name="Phunkhang P."/>
            <person name="Piqani B."/>
            <person name="Purcell S."/>
            <person name="Rachupka T."/>
            <person name="Ramasamy U."/>
            <person name="Rameau R."/>
            <person name="Ray V."/>
            <person name="Raymond C."/>
            <person name="Retta R."/>
            <person name="Richardson S."/>
            <person name="Rise C."/>
            <person name="Rodriguez J."/>
            <person name="Rogers J."/>
            <person name="Rogov P."/>
            <person name="Rutman M."/>
            <person name="Schupbach R."/>
            <person name="Seaman C."/>
            <person name="Settipalli S."/>
            <person name="Sharpe T."/>
            <person name="Sheridan J."/>
            <person name="Sherpa N."/>
            <person name="Shi J."/>
            <person name="Smirnov S."/>
            <person name="Smith C."/>
            <person name="Sougnez C."/>
            <person name="Spencer B."/>
            <person name="Stalker J."/>
            <person name="Stange-thomann N."/>
            <person name="Stavropoulos S."/>
            <person name="Stetson K."/>
            <person name="Stone C."/>
            <person name="Stone S."/>
            <person name="Stubbs M."/>
            <person name="Talamas J."/>
            <person name="Tchuinga P."/>
            <person name="Tenzing P."/>
            <person name="Tesfaye S."/>
            <person name="Theodore J."/>
            <person name="Thoulutsang Y."/>
            <person name="Topham K."/>
            <person name="Towey S."/>
            <person name="Tsamla T."/>
            <person name="Tsomo N."/>
            <person name="Vallee D."/>
            <person name="Vassiliev H."/>
            <person name="Venkataraman V."/>
            <person name="Vinson J."/>
            <person name="Vo A."/>
            <person name="Wade C."/>
            <person name="Wang S."/>
            <person name="Wangchuk T."/>
            <person name="Wangdi T."/>
            <person name="Whittaker C."/>
            <person name="Wilkinson J."/>
            <person name="Wu Y."/>
            <person name="Wyman D."/>
            <person name="Yadav S."/>
            <person name="Yang S."/>
            <person name="Yang X."/>
            <person name="Yeager S."/>
            <person name="Yee E."/>
            <person name="Young G."/>
            <person name="Zainoun J."/>
            <person name="Zembeck L."/>
            <person name="Zimmer A."/>
            <person name="Zody M."/>
            <person name="Lander E."/>
        </authorList>
    </citation>
    <scope>NUCLEOTIDE SEQUENCE [LARGE SCALE GENOMIC DNA]</scope>
</reference>
<dbReference type="InterPro" id="IPR028994">
    <property type="entry name" value="Integrin_alpha_N"/>
</dbReference>
<dbReference type="GeneTree" id="ENSGT00390000013367"/>
<dbReference type="Proteomes" id="UP000007875">
    <property type="component" value="Unassembled WGS sequence"/>
</dbReference>
<protein>
    <recommendedName>
        <fullName evidence="3">Integrin alpha FG-GAP repeat containing 1</fullName>
    </recommendedName>
</protein>
<dbReference type="InParanoid" id="H2Y720"/>
<sequence length="174" mass="19392">DLLVTLPNGTRQFWLGHLGPVTENWTFNPVSFSTSLPNYPVKSPHSNSFVDLSGDGAADLFITSVDSNNEAVFEIWKGTELELKLISNYSFSSLLLNHNIEVGQSVFADINGDGLQEHILPVCELQEKRCIHSMIFVYLDGDWIELFSGEDHLNFISSQTSFLNVPITPVLGDF</sequence>
<evidence type="ECO:0008006" key="3">
    <source>
        <dbReference type="Google" id="ProtNLM"/>
    </source>
</evidence>
<dbReference type="PANTHER" id="PTHR13412">
    <property type="entry name" value="T-CELL IMMUNOMODULATORY PROTEIN HOMOLOG"/>
    <property type="match status" value="1"/>
</dbReference>
<proteinExistence type="predicted"/>
<keyword evidence="2" id="KW-1185">Reference proteome</keyword>
<reference evidence="1" key="2">
    <citation type="submission" date="2025-08" db="UniProtKB">
        <authorList>
            <consortium name="Ensembl"/>
        </authorList>
    </citation>
    <scope>IDENTIFICATION</scope>
</reference>
<evidence type="ECO:0000313" key="2">
    <source>
        <dbReference type="Proteomes" id="UP000007875"/>
    </source>
</evidence>
<evidence type="ECO:0000313" key="1">
    <source>
        <dbReference type="Ensembl" id="ENSCSAVP00000001118.1"/>
    </source>
</evidence>
<reference evidence="1" key="3">
    <citation type="submission" date="2025-09" db="UniProtKB">
        <authorList>
            <consortium name="Ensembl"/>
        </authorList>
    </citation>
    <scope>IDENTIFICATION</scope>
</reference>
<dbReference type="GO" id="GO:0005886">
    <property type="term" value="C:plasma membrane"/>
    <property type="evidence" value="ECO:0007669"/>
    <property type="project" value="TreeGrafter"/>
</dbReference>
<dbReference type="SUPFAM" id="SSF69318">
    <property type="entry name" value="Integrin alpha N-terminal domain"/>
    <property type="match status" value="1"/>
</dbReference>
<dbReference type="eggNOG" id="KOG4550">
    <property type="taxonomic scope" value="Eukaryota"/>
</dbReference>
<dbReference type="PANTHER" id="PTHR13412:SF0">
    <property type="entry name" value="T-CELL IMMUNOMODULATORY PROTEIN"/>
    <property type="match status" value="1"/>
</dbReference>
<organism evidence="1 2">
    <name type="scientific">Ciona savignyi</name>
    <name type="common">Pacific transparent sea squirt</name>
    <dbReference type="NCBI Taxonomy" id="51511"/>
    <lineage>
        <taxon>Eukaryota</taxon>
        <taxon>Metazoa</taxon>
        <taxon>Chordata</taxon>
        <taxon>Tunicata</taxon>
        <taxon>Ascidiacea</taxon>
        <taxon>Phlebobranchia</taxon>
        <taxon>Cionidae</taxon>
        <taxon>Ciona</taxon>
    </lineage>
</organism>
<accession>H2Y720</accession>